<dbReference type="FunFam" id="3.40.640.10:FF:000031">
    <property type="entry name" value="Kynureninase"/>
    <property type="match status" value="1"/>
</dbReference>
<gene>
    <name evidence="5" type="primary">BNA5</name>
    <name evidence="8" type="ORF">PV04_06862</name>
</gene>
<comment type="pathway">
    <text evidence="5 6">Amino-acid degradation; L-kynurenine degradation; L-alanine and anthranilate from L-kynurenine: step 1/1.</text>
</comment>
<dbReference type="EMBL" id="KN846959">
    <property type="protein sequence ID" value="KIW67625.1"/>
    <property type="molecule type" value="Genomic_DNA"/>
</dbReference>
<dbReference type="AlphaFoldDB" id="A0A0D2FLM8"/>
<feature type="binding site" evidence="5">
    <location>
        <position position="386"/>
    </location>
    <ligand>
        <name>pyridoxal 5'-phosphate</name>
        <dbReference type="ChEBI" id="CHEBI:597326"/>
    </ligand>
</feature>
<comment type="subunit">
    <text evidence="5 6">Homodimer.</text>
</comment>
<accession>A0A0D2FLM8</accession>
<evidence type="ECO:0000256" key="3">
    <source>
        <dbReference type="ARBA" id="ARBA00022801"/>
    </source>
</evidence>
<keyword evidence="2 5" id="KW-0662">Pyridine nucleotide biosynthesis</keyword>
<feature type="binding site" evidence="5">
    <location>
        <begin position="209"/>
        <end position="212"/>
    </location>
    <ligand>
        <name>pyridoxal 5'-phosphate</name>
        <dbReference type="ChEBI" id="CHEBI:597326"/>
    </ligand>
</feature>
<dbReference type="Pfam" id="PF22580">
    <property type="entry name" value="KYNU_C"/>
    <property type="match status" value="1"/>
</dbReference>
<dbReference type="STRING" id="5601.A0A0D2FLM8"/>
<feature type="binding site" evidence="5">
    <location>
        <position position="293"/>
    </location>
    <ligand>
        <name>pyridoxal 5'-phosphate</name>
        <dbReference type="ChEBI" id="CHEBI:597326"/>
    </ligand>
</feature>
<feature type="compositionally biased region" description="Basic and acidic residues" evidence="7">
    <location>
        <begin position="48"/>
        <end position="57"/>
    </location>
</feature>
<comment type="subcellular location">
    <subcellularLocation>
        <location evidence="5 6">Cytoplasm</location>
    </subcellularLocation>
</comment>
<dbReference type="InterPro" id="IPR010111">
    <property type="entry name" value="Kynureninase"/>
</dbReference>
<dbReference type="Gene3D" id="3.40.640.10">
    <property type="entry name" value="Type I PLP-dependent aspartate aminotransferase-like (Major domain)"/>
    <property type="match status" value="1"/>
</dbReference>
<comment type="similarity">
    <text evidence="5 6">Belongs to the kynureninase family.</text>
</comment>
<reference evidence="8 9" key="1">
    <citation type="submission" date="2015-01" db="EMBL/GenBank/DDBJ databases">
        <title>The Genome Sequence of Capronia semiimmersa CBS27337.</title>
        <authorList>
            <consortium name="The Broad Institute Genomics Platform"/>
            <person name="Cuomo C."/>
            <person name="de Hoog S."/>
            <person name="Gorbushina A."/>
            <person name="Stielow B."/>
            <person name="Teixiera M."/>
            <person name="Abouelleil A."/>
            <person name="Chapman S.B."/>
            <person name="Priest M."/>
            <person name="Young S.K."/>
            <person name="Wortman J."/>
            <person name="Nusbaum C."/>
            <person name="Birren B."/>
        </authorList>
    </citation>
    <scope>NUCLEOTIDE SEQUENCE [LARGE SCALE GENOMIC DNA]</scope>
    <source>
        <strain evidence="8 9">CBS 27337</strain>
    </source>
</reference>
<organism evidence="8 9">
    <name type="scientific">Phialophora macrospora</name>
    <dbReference type="NCBI Taxonomy" id="1851006"/>
    <lineage>
        <taxon>Eukaryota</taxon>
        <taxon>Fungi</taxon>
        <taxon>Dikarya</taxon>
        <taxon>Ascomycota</taxon>
        <taxon>Pezizomycotina</taxon>
        <taxon>Eurotiomycetes</taxon>
        <taxon>Chaetothyriomycetidae</taxon>
        <taxon>Chaetothyriales</taxon>
        <taxon>Herpotrichiellaceae</taxon>
        <taxon>Phialophora</taxon>
    </lineage>
</organism>
<dbReference type="Gene3D" id="3.90.1150.10">
    <property type="entry name" value="Aspartate Aminotransferase, domain 1"/>
    <property type="match status" value="1"/>
</dbReference>
<dbReference type="HAMAP" id="MF_01970">
    <property type="entry name" value="Kynureninase"/>
    <property type="match status" value="1"/>
</dbReference>
<dbReference type="InterPro" id="IPR015421">
    <property type="entry name" value="PyrdxlP-dep_Trfase_major"/>
</dbReference>
<evidence type="ECO:0000313" key="8">
    <source>
        <dbReference type="EMBL" id="KIW67625.1"/>
    </source>
</evidence>
<dbReference type="GO" id="GO:0005737">
    <property type="term" value="C:cytoplasm"/>
    <property type="evidence" value="ECO:0007669"/>
    <property type="project" value="UniProtKB-SubCell"/>
</dbReference>
<feature type="binding site" evidence="5">
    <location>
        <position position="181"/>
    </location>
    <ligand>
        <name>pyridoxal 5'-phosphate</name>
        <dbReference type="ChEBI" id="CHEBI:597326"/>
    </ligand>
</feature>
<dbReference type="PANTHER" id="PTHR14084:SF2">
    <property type="entry name" value="KYNURENINASE 2"/>
    <property type="match status" value="1"/>
</dbReference>
<dbReference type="SUPFAM" id="SSF53383">
    <property type="entry name" value="PLP-dependent transferases"/>
    <property type="match status" value="1"/>
</dbReference>
<dbReference type="UniPathway" id="UPA00253">
    <property type="reaction ID" value="UER00329"/>
</dbReference>
<dbReference type="PIRSF" id="PIRSF038800">
    <property type="entry name" value="KYNU"/>
    <property type="match status" value="1"/>
</dbReference>
<comment type="cofactor">
    <cofactor evidence="5 6">
        <name>pyridoxal 5'-phosphate</name>
        <dbReference type="ChEBI" id="CHEBI:597326"/>
    </cofactor>
</comment>
<keyword evidence="3 5" id="KW-0378">Hydrolase</keyword>
<feature type="binding site" evidence="5">
    <location>
        <position position="296"/>
    </location>
    <ligand>
        <name>pyridoxal 5'-phosphate</name>
        <dbReference type="ChEBI" id="CHEBI:597326"/>
    </ligand>
</feature>
<proteinExistence type="inferred from homology"/>
<keyword evidence="9" id="KW-1185">Reference proteome</keyword>
<dbReference type="GO" id="GO:0097053">
    <property type="term" value="P:L-kynurenine catabolic process"/>
    <property type="evidence" value="ECO:0007669"/>
    <property type="project" value="UniProtKB-UniRule"/>
</dbReference>
<feature type="binding site" evidence="5">
    <location>
        <position position="182"/>
    </location>
    <ligand>
        <name>pyridoxal 5'-phosphate</name>
        <dbReference type="ChEBI" id="CHEBI:597326"/>
    </ligand>
</feature>
<comment type="catalytic activity">
    <reaction evidence="6">
        <text>3-hydroxy-L-kynurenine + H2O = 3-hydroxyanthranilate + L-alanine + H(+)</text>
        <dbReference type="Rhea" id="RHEA:25143"/>
        <dbReference type="ChEBI" id="CHEBI:15377"/>
        <dbReference type="ChEBI" id="CHEBI:15378"/>
        <dbReference type="ChEBI" id="CHEBI:36559"/>
        <dbReference type="ChEBI" id="CHEBI:57972"/>
        <dbReference type="ChEBI" id="CHEBI:58125"/>
        <dbReference type="EC" id="3.7.1.3"/>
    </reaction>
</comment>
<dbReference type="GO" id="GO:0030429">
    <property type="term" value="F:kynureninase activity"/>
    <property type="evidence" value="ECO:0007669"/>
    <property type="project" value="UniProtKB-UniRule"/>
</dbReference>
<feature type="modified residue" description="N6-(pyridoxal phosphate)lysine" evidence="5">
    <location>
        <position position="319"/>
    </location>
</feature>
<dbReference type="UniPathway" id="UPA00334">
    <property type="reaction ID" value="UER00455"/>
</dbReference>
<dbReference type="PANTHER" id="PTHR14084">
    <property type="entry name" value="KYNURENINASE"/>
    <property type="match status" value="1"/>
</dbReference>
<comment type="pathway">
    <text evidence="5 6">Cofactor biosynthesis; NAD(+) biosynthesis; quinolinate from L-kynurenine: step 2/3.</text>
</comment>
<evidence type="ECO:0000256" key="1">
    <source>
        <dbReference type="ARBA" id="ARBA00022490"/>
    </source>
</evidence>
<dbReference type="InterPro" id="IPR015422">
    <property type="entry name" value="PyrdxlP-dep_Trfase_small"/>
</dbReference>
<sequence>MAPGIIRAGAGEETTVHSSLPSKEVFMTPVNSAGDTHADTDTDTDTNGEDHAHSLDAADPLRDFRAKFIIPTRASLKARTFPLPVPGPWSADSSHGASDRPGKPDQAVYLCGNSLGVQPRCTAQYIQAQLDTWAALGVGGHFAQVAHSPLSPWQAMADVAAEQSCRLVGAVPGEVAVANTLTVNLHLLMASFYRPTARRTKILLEWKAFPSDHYAIESQISWHGYDPKEAMLLVEPDQDHIISTDKLISVIDKHADELALVLLPGVQYYSGQLLDVARITEHAHSRGLLIGWDLAHAAGNVPLQLHDWGVDFAAWCTYKYMNAGPGSIAGLFVHERHGKVEYTAGSGKPVFRHRLTGWYGGDRASRFQMDNKFRPIPGAGGFQVSNPSAIDLTALCASLSVFGETSIQELRRKSLQLTAYLQHLLLKDTSSNDDDRPFRILTPLDPARRGAQLSLLLKPGLLEKVAAQLEEAGIVVDQRKPDVIRVAPVPLYNSYHDVWLFVQVFRKAVGL</sequence>
<protein>
    <recommendedName>
        <fullName evidence="5 6">Kynureninase</fullName>
        <ecNumber evidence="5 6">3.7.1.3</ecNumber>
    </recommendedName>
    <alternativeName>
        <fullName evidence="5">Biosynthesis of nicotinic acid protein 5</fullName>
    </alternativeName>
    <alternativeName>
        <fullName evidence="5">L-kynurenine hydrolase</fullName>
    </alternativeName>
</protein>
<evidence type="ECO:0000256" key="6">
    <source>
        <dbReference type="PIRNR" id="PIRNR038800"/>
    </source>
</evidence>
<dbReference type="HOGENOM" id="CLU_003433_4_0_1"/>
<dbReference type="GO" id="GO:0043420">
    <property type="term" value="P:anthranilate metabolic process"/>
    <property type="evidence" value="ECO:0007669"/>
    <property type="project" value="UniProtKB-UniRule"/>
</dbReference>
<dbReference type="EC" id="3.7.1.3" evidence="5 6"/>
<evidence type="ECO:0000313" key="9">
    <source>
        <dbReference type="Proteomes" id="UP000054266"/>
    </source>
</evidence>
<evidence type="ECO:0000256" key="7">
    <source>
        <dbReference type="SAM" id="MobiDB-lite"/>
    </source>
</evidence>
<feature type="region of interest" description="Disordered" evidence="7">
    <location>
        <begin position="1"/>
        <end position="57"/>
    </location>
</feature>
<feature type="binding site" evidence="5">
    <location>
        <position position="358"/>
    </location>
    <ligand>
        <name>pyridoxal 5'-phosphate</name>
        <dbReference type="ChEBI" id="CHEBI:597326"/>
    </ligand>
</feature>
<dbReference type="NCBIfam" id="TIGR01814">
    <property type="entry name" value="kynureninase"/>
    <property type="match status" value="1"/>
</dbReference>
<comment type="function">
    <text evidence="5 6">Catalyzes the cleavage of L-kynurenine (L-Kyn) and L-3-hydroxykynurenine (L-3OHKyn) into anthranilic acid (AA) and 3-hydroxyanthranilic acid (3-OHAA), respectively.</text>
</comment>
<keyword evidence="4 5" id="KW-0663">Pyridoxal phosphate</keyword>
<evidence type="ECO:0000256" key="4">
    <source>
        <dbReference type="ARBA" id="ARBA00022898"/>
    </source>
</evidence>
<dbReference type="GO" id="GO:0019441">
    <property type="term" value="P:L-tryptophan catabolic process to kynurenine"/>
    <property type="evidence" value="ECO:0007669"/>
    <property type="project" value="TreeGrafter"/>
</dbReference>
<dbReference type="GO" id="GO:0034354">
    <property type="term" value="P:'de novo' NAD+ biosynthetic process from L-tryptophan"/>
    <property type="evidence" value="ECO:0007669"/>
    <property type="project" value="UniProtKB-UniRule"/>
</dbReference>
<comment type="catalytic activity">
    <reaction evidence="5 6">
        <text>L-kynurenine + H2O = anthranilate + L-alanine + H(+)</text>
        <dbReference type="Rhea" id="RHEA:16813"/>
        <dbReference type="ChEBI" id="CHEBI:15377"/>
        <dbReference type="ChEBI" id="CHEBI:15378"/>
        <dbReference type="ChEBI" id="CHEBI:16567"/>
        <dbReference type="ChEBI" id="CHEBI:57959"/>
        <dbReference type="ChEBI" id="CHEBI:57972"/>
        <dbReference type="EC" id="3.7.1.3"/>
    </reaction>
</comment>
<evidence type="ECO:0000256" key="5">
    <source>
        <dbReference type="HAMAP-Rule" id="MF_03017"/>
    </source>
</evidence>
<dbReference type="GO" id="GO:0019805">
    <property type="term" value="P:quinolinate biosynthetic process"/>
    <property type="evidence" value="ECO:0007669"/>
    <property type="project" value="UniProtKB-UniRule"/>
</dbReference>
<evidence type="ECO:0000256" key="2">
    <source>
        <dbReference type="ARBA" id="ARBA00022642"/>
    </source>
</evidence>
<name>A0A0D2FLM8_9EURO</name>
<feature type="binding site" evidence="5">
    <location>
        <position position="318"/>
    </location>
    <ligand>
        <name>pyridoxal 5'-phosphate</name>
        <dbReference type="ChEBI" id="CHEBI:597326"/>
    </ligand>
</feature>
<dbReference type="InterPro" id="IPR015424">
    <property type="entry name" value="PyrdxlP-dep_Trfase"/>
</dbReference>
<dbReference type="Proteomes" id="UP000054266">
    <property type="component" value="Unassembled WGS sequence"/>
</dbReference>
<comment type="caution">
    <text evidence="5">Lacks conserved residue(s) required for the propagation of feature annotation.</text>
</comment>
<dbReference type="GO" id="GO:0030170">
    <property type="term" value="F:pyridoxal phosphate binding"/>
    <property type="evidence" value="ECO:0007669"/>
    <property type="project" value="UniProtKB-UniRule"/>
</dbReference>
<keyword evidence="1 5" id="KW-0963">Cytoplasm</keyword>